<dbReference type="InterPro" id="IPR050697">
    <property type="entry name" value="Adenylyl/Guanylyl_Cyclase_3/4"/>
</dbReference>
<dbReference type="GO" id="GO:0004016">
    <property type="term" value="F:adenylate cyclase activity"/>
    <property type="evidence" value="ECO:0007669"/>
    <property type="project" value="UniProtKB-ARBA"/>
</dbReference>
<dbReference type="Pfam" id="PF00211">
    <property type="entry name" value="Guanylate_cyc"/>
    <property type="match status" value="1"/>
</dbReference>
<dbReference type="InterPro" id="IPR029787">
    <property type="entry name" value="Nucleotide_cyclase"/>
</dbReference>
<evidence type="ECO:0000259" key="3">
    <source>
        <dbReference type="PROSITE" id="PS50125"/>
    </source>
</evidence>
<keyword evidence="2" id="KW-0812">Transmembrane</keyword>
<feature type="transmembrane region" description="Helical" evidence="2">
    <location>
        <begin position="102"/>
        <end position="123"/>
    </location>
</feature>
<protein>
    <submittedName>
        <fullName evidence="4">Adenylate/guanylate cyclase domain-containing protein</fullName>
    </submittedName>
</protein>
<keyword evidence="2" id="KW-1133">Transmembrane helix</keyword>
<reference evidence="4 5" key="1">
    <citation type="submission" date="2018-11" db="EMBL/GenBank/DDBJ databases">
        <authorList>
            <person name="Li F."/>
        </authorList>
    </citation>
    <scope>NUCLEOTIDE SEQUENCE [LARGE SCALE GENOMIC DNA]</scope>
    <source>
        <strain evidence="4 5">KIS18-7</strain>
    </source>
</reference>
<dbReference type="OrthoDB" id="368920at2"/>
<evidence type="ECO:0000256" key="1">
    <source>
        <dbReference type="ARBA" id="ARBA00005381"/>
    </source>
</evidence>
<feature type="transmembrane region" description="Helical" evidence="2">
    <location>
        <begin position="203"/>
        <end position="223"/>
    </location>
</feature>
<feature type="transmembrane region" description="Helical" evidence="2">
    <location>
        <begin position="181"/>
        <end position="197"/>
    </location>
</feature>
<keyword evidence="2" id="KW-0472">Membrane</keyword>
<dbReference type="RefSeq" id="WP_123234189.1">
    <property type="nucleotide sequence ID" value="NZ_RJSG01000002.1"/>
</dbReference>
<feature type="domain" description="Guanylate cyclase" evidence="3">
    <location>
        <begin position="260"/>
        <end position="391"/>
    </location>
</feature>
<evidence type="ECO:0000256" key="2">
    <source>
        <dbReference type="SAM" id="Phobius"/>
    </source>
</evidence>
<dbReference type="InterPro" id="IPR001054">
    <property type="entry name" value="A/G_cyclase"/>
</dbReference>
<dbReference type="PANTHER" id="PTHR43081:SF1">
    <property type="entry name" value="ADENYLATE CYCLASE, TERMINAL-DIFFERENTIATION SPECIFIC"/>
    <property type="match status" value="1"/>
</dbReference>
<dbReference type="SMART" id="SM00044">
    <property type="entry name" value="CYCc"/>
    <property type="match status" value="1"/>
</dbReference>
<evidence type="ECO:0000313" key="5">
    <source>
        <dbReference type="Proteomes" id="UP000277094"/>
    </source>
</evidence>
<sequence length="449" mass="47549">MDDRLFHEFLANTVIGGMSIALAAILLARHQTRGDLAMAASWLFAGTLAATTPLVAGQADPAAITVGDRLYVLPLMGLYVSTPIYIRHLVTTAAATDRARQIVIRSAAAGCALGLATYVLALVEPARFLNHFVYALDASDAWTDSEFWLFGAPLTASCAFLLVAWTTLARQDLDPGERSRARVYSVAVAPLLLSLVLPREASIVAYATAFVLFLLGVVTYGVAEGERAAFLSRFLSPQVTEMVRLRGLNAVMQAQELTLSVIFIDFRGFTAYTEAIPSQAVIELLRDYHEAIAGCVGRHDGMINNYAGDGIMILVGAPIARDDHERAAVALAEDAQRAAARVTGRWATDLHPLGVGIGIASGRVTVGAIGEIAQMEYAAVGTAVNLAARLCAQAEAGAILLDERVAVALGEGRTLPRGEIALKGLSAPVPVYQVRSDSEPRAVAGEPLA</sequence>
<dbReference type="PROSITE" id="PS50125">
    <property type="entry name" value="GUANYLATE_CYCLASE_2"/>
    <property type="match status" value="1"/>
</dbReference>
<evidence type="ECO:0000313" key="4">
    <source>
        <dbReference type="EMBL" id="RNL79685.1"/>
    </source>
</evidence>
<dbReference type="Proteomes" id="UP000277094">
    <property type="component" value="Unassembled WGS sequence"/>
</dbReference>
<proteinExistence type="inferred from homology"/>
<dbReference type="AlphaFoldDB" id="A0A3N0DVP6"/>
<organism evidence="4 5">
    <name type="scientific">Nocardioides marmorisolisilvae</name>
    <dbReference type="NCBI Taxonomy" id="1542737"/>
    <lineage>
        <taxon>Bacteria</taxon>
        <taxon>Bacillati</taxon>
        <taxon>Actinomycetota</taxon>
        <taxon>Actinomycetes</taxon>
        <taxon>Propionibacteriales</taxon>
        <taxon>Nocardioidaceae</taxon>
        <taxon>Nocardioides</taxon>
    </lineage>
</organism>
<dbReference type="GO" id="GO:0009190">
    <property type="term" value="P:cyclic nucleotide biosynthetic process"/>
    <property type="evidence" value="ECO:0007669"/>
    <property type="project" value="InterPro"/>
</dbReference>
<dbReference type="EMBL" id="RJSG01000002">
    <property type="protein sequence ID" value="RNL79685.1"/>
    <property type="molecule type" value="Genomic_DNA"/>
</dbReference>
<feature type="transmembrane region" description="Helical" evidence="2">
    <location>
        <begin position="147"/>
        <end position="169"/>
    </location>
</feature>
<dbReference type="Gene3D" id="3.30.70.1230">
    <property type="entry name" value="Nucleotide cyclase"/>
    <property type="match status" value="1"/>
</dbReference>
<comment type="caution">
    <text evidence="4">The sequence shown here is derived from an EMBL/GenBank/DDBJ whole genome shotgun (WGS) entry which is preliminary data.</text>
</comment>
<comment type="similarity">
    <text evidence="1">Belongs to the adenylyl cyclase class-3 family.</text>
</comment>
<feature type="transmembrane region" description="Helical" evidence="2">
    <location>
        <begin position="40"/>
        <end position="59"/>
    </location>
</feature>
<dbReference type="GO" id="GO:0035556">
    <property type="term" value="P:intracellular signal transduction"/>
    <property type="evidence" value="ECO:0007669"/>
    <property type="project" value="InterPro"/>
</dbReference>
<name>A0A3N0DVP6_9ACTN</name>
<feature type="transmembrane region" description="Helical" evidence="2">
    <location>
        <begin position="6"/>
        <end position="28"/>
    </location>
</feature>
<dbReference type="CDD" id="cd07302">
    <property type="entry name" value="CHD"/>
    <property type="match status" value="1"/>
</dbReference>
<accession>A0A3N0DVP6</accession>
<feature type="transmembrane region" description="Helical" evidence="2">
    <location>
        <begin position="71"/>
        <end position="90"/>
    </location>
</feature>
<dbReference type="PANTHER" id="PTHR43081">
    <property type="entry name" value="ADENYLATE CYCLASE, TERMINAL-DIFFERENTIATION SPECIFIC-RELATED"/>
    <property type="match status" value="1"/>
</dbReference>
<gene>
    <name evidence="4" type="ORF">EFL95_12035</name>
</gene>
<dbReference type="SUPFAM" id="SSF55073">
    <property type="entry name" value="Nucleotide cyclase"/>
    <property type="match status" value="1"/>
</dbReference>
<keyword evidence="5" id="KW-1185">Reference proteome</keyword>